<gene>
    <name evidence="8" type="ORF">AB1Y20_022917</name>
</gene>
<dbReference type="Gene3D" id="1.20.1090.10">
    <property type="entry name" value="Dehydroquinate synthase-like - alpha domain"/>
    <property type="match status" value="1"/>
</dbReference>
<dbReference type="PANTHER" id="PTHR11496:SF102">
    <property type="entry name" value="ALCOHOL DEHYDROGENASE 4"/>
    <property type="match status" value="1"/>
</dbReference>
<evidence type="ECO:0000256" key="4">
    <source>
        <dbReference type="ARBA" id="ARBA00074847"/>
    </source>
</evidence>
<dbReference type="Pfam" id="PF25137">
    <property type="entry name" value="ADH_Fe_C"/>
    <property type="match status" value="1"/>
</dbReference>
<dbReference type="InterPro" id="IPR018211">
    <property type="entry name" value="ADH_Fe_CS"/>
</dbReference>
<dbReference type="GO" id="GO:0046872">
    <property type="term" value="F:metal ion binding"/>
    <property type="evidence" value="ECO:0007669"/>
    <property type="project" value="InterPro"/>
</dbReference>
<sequence>MRTAHLPRAILSGGGAVGRLGALLDNLQLRRPLVVADTFLASPQSGAVSKVVDALSPTVKDFAVFTDTISDPTTESVARCVDALHRGNYDSIVALGGGSPMDTAKAAAVLSTHGGKMRDYKAPFMMDTPSLPIIAIPTTAGTGSEATKFTVITDSETNEKMLCIGLAYLPIAAILDYELTLSKPFRLTADTGIDAICHAMEAFVSAKANPISDGLARSAMSKLSKSLYTACHNPSDGAAREAMLIGSCEAGMAFSNSSVTLIHGMSRPLGAAFHIPHGMCNAMLMPWCTSFSAPGAVARYAEASRIMGLCETGACDEAAALGLHKSLQKISKDLSVPTLAGFGIDEAVFRKAVPAMASAALASGSPNNNPIVPQVRQIEELYHEIWDHGLQQATA</sequence>
<dbReference type="InterPro" id="IPR001670">
    <property type="entry name" value="ADH_Fe/GldA"/>
</dbReference>
<dbReference type="Pfam" id="PF00465">
    <property type="entry name" value="Fe-ADH"/>
    <property type="match status" value="1"/>
</dbReference>
<feature type="domain" description="Alcohol dehydrogenase iron-type/glycerol dehydrogenase GldA" evidence="6">
    <location>
        <begin position="7"/>
        <end position="176"/>
    </location>
</feature>
<accession>A0AB34JDT8</accession>
<evidence type="ECO:0000256" key="5">
    <source>
        <dbReference type="ARBA" id="ARBA00076695"/>
    </source>
</evidence>
<evidence type="ECO:0000259" key="6">
    <source>
        <dbReference type="Pfam" id="PF00465"/>
    </source>
</evidence>
<evidence type="ECO:0000256" key="1">
    <source>
        <dbReference type="ARBA" id="ARBA00007358"/>
    </source>
</evidence>
<evidence type="ECO:0000313" key="9">
    <source>
        <dbReference type="Proteomes" id="UP001515480"/>
    </source>
</evidence>
<dbReference type="InterPro" id="IPR056798">
    <property type="entry name" value="ADH_Fe_C"/>
</dbReference>
<keyword evidence="2" id="KW-0560">Oxidoreductase</keyword>
<keyword evidence="3" id="KW-0520">NAD</keyword>
<reference evidence="8 9" key="1">
    <citation type="journal article" date="2024" name="Science">
        <title>Giant polyketide synthase enzymes in the biosynthesis of giant marine polyether toxins.</title>
        <authorList>
            <person name="Fallon T.R."/>
            <person name="Shende V.V."/>
            <person name="Wierzbicki I.H."/>
            <person name="Pendleton A.L."/>
            <person name="Watervoot N.F."/>
            <person name="Auber R.P."/>
            <person name="Gonzalez D.J."/>
            <person name="Wisecaver J.H."/>
            <person name="Moore B.S."/>
        </authorList>
    </citation>
    <scope>NUCLEOTIDE SEQUENCE [LARGE SCALE GENOMIC DNA]</scope>
    <source>
        <strain evidence="8 9">12B1</strain>
    </source>
</reference>
<dbReference type="InterPro" id="IPR039697">
    <property type="entry name" value="Alcohol_dehydrogenase_Fe"/>
</dbReference>
<feature type="domain" description="Fe-containing alcohol dehydrogenase-like C-terminal" evidence="7">
    <location>
        <begin position="188"/>
        <end position="385"/>
    </location>
</feature>
<dbReference type="FunFam" id="3.40.50.1970:FF:000003">
    <property type="entry name" value="Alcohol dehydrogenase, iron-containing"/>
    <property type="match status" value="1"/>
</dbReference>
<evidence type="ECO:0000256" key="2">
    <source>
        <dbReference type="ARBA" id="ARBA00023002"/>
    </source>
</evidence>
<dbReference type="SUPFAM" id="SSF56796">
    <property type="entry name" value="Dehydroquinate synthase-like"/>
    <property type="match status" value="1"/>
</dbReference>
<organism evidence="8 9">
    <name type="scientific">Prymnesium parvum</name>
    <name type="common">Toxic golden alga</name>
    <dbReference type="NCBI Taxonomy" id="97485"/>
    <lineage>
        <taxon>Eukaryota</taxon>
        <taxon>Haptista</taxon>
        <taxon>Haptophyta</taxon>
        <taxon>Prymnesiophyceae</taxon>
        <taxon>Prymnesiales</taxon>
        <taxon>Prymnesiaceae</taxon>
        <taxon>Prymnesium</taxon>
    </lineage>
</organism>
<dbReference type="AlphaFoldDB" id="A0AB34JDT8"/>
<evidence type="ECO:0000256" key="3">
    <source>
        <dbReference type="ARBA" id="ARBA00023027"/>
    </source>
</evidence>
<dbReference type="EMBL" id="JBGBPQ010000009">
    <property type="protein sequence ID" value="KAL1519392.1"/>
    <property type="molecule type" value="Genomic_DNA"/>
</dbReference>
<dbReference type="CDD" id="cd08194">
    <property type="entry name" value="Fe-ADH-like"/>
    <property type="match status" value="1"/>
</dbReference>
<comment type="caution">
    <text evidence="8">The sequence shown here is derived from an EMBL/GenBank/DDBJ whole genome shotgun (WGS) entry which is preliminary data.</text>
</comment>
<dbReference type="GO" id="GO:0004022">
    <property type="term" value="F:alcohol dehydrogenase (NAD+) activity"/>
    <property type="evidence" value="ECO:0007669"/>
    <property type="project" value="TreeGrafter"/>
</dbReference>
<dbReference type="Proteomes" id="UP001515480">
    <property type="component" value="Unassembled WGS sequence"/>
</dbReference>
<proteinExistence type="inferred from homology"/>
<dbReference type="FunFam" id="1.20.1090.10:FF:000001">
    <property type="entry name" value="Aldehyde-alcohol dehydrogenase"/>
    <property type="match status" value="1"/>
</dbReference>
<dbReference type="GO" id="GO:0006113">
    <property type="term" value="P:fermentation"/>
    <property type="evidence" value="ECO:0007669"/>
    <property type="project" value="UniProtKB-ARBA"/>
</dbReference>
<comment type="similarity">
    <text evidence="1">Belongs to the iron-containing alcohol dehydrogenase family.</text>
</comment>
<name>A0AB34JDT8_PRYPA</name>
<evidence type="ECO:0000259" key="7">
    <source>
        <dbReference type="Pfam" id="PF25137"/>
    </source>
</evidence>
<dbReference type="PANTHER" id="PTHR11496">
    <property type="entry name" value="ALCOHOL DEHYDROGENASE"/>
    <property type="match status" value="1"/>
</dbReference>
<dbReference type="PROSITE" id="PS00913">
    <property type="entry name" value="ADH_IRON_1"/>
    <property type="match status" value="1"/>
</dbReference>
<protein>
    <recommendedName>
        <fullName evidence="4">Alcohol dehydrogenase 4</fullName>
    </recommendedName>
    <alternativeName>
        <fullName evidence="5">Alcohol dehydrogenase IV</fullName>
    </alternativeName>
</protein>
<keyword evidence="9" id="KW-1185">Reference proteome</keyword>
<evidence type="ECO:0000313" key="8">
    <source>
        <dbReference type="EMBL" id="KAL1519392.1"/>
    </source>
</evidence>
<dbReference type="Gene3D" id="3.40.50.1970">
    <property type="match status" value="1"/>
</dbReference>